<dbReference type="OrthoDB" id="4462325at2759"/>
<dbReference type="EMBL" id="PDLN01000007">
    <property type="protein sequence ID" value="RDW80799.1"/>
    <property type="molecule type" value="Genomic_DNA"/>
</dbReference>
<sequence length="681" mass="75949">MHLSQSPGSGDTQNEDNIEMVETLCMEFRDRLLVVLSSACQSDFTEAKKIAEQRLRDILDTTSSLLPANITYHAPTPRRSLCSSNATDRSASTPGTEVMFDQPMLDCTPSTPSVAGSTVPSQYQDFGGSDQMTVEDSALVNLFAAETHDTGYVSGSCLQEPSFGVVPMSSSALTNWSPRNPNFPTTQEHENQLPDYLSLFEGEPNFDDWLSNMTWCGSESQSSPSDGHLADDTIQFNHMHLDQNSQAGRNILSVPSPDTNSTSTPSSANSSPGVPPSPSSRSSAFDSCSGIQESASAKCVQRIQRKPRRTTDPTFRNQQIRSRPSGPTSQLTARRSGNLDRDEARVRQCMSPARHVRRTDLEANTIPAEMSVEYALGRFSNAEEVFETFRQRLSEDRRHLSSLLMRLFYAVGSPDALRQLRDALDLARKNYIIPAAHAAANDLATTVSMLDQLDATTTLSHILRRYHLVRLLVHRSKLESSLKAAKLAAKGTKRRLKYDFEKIELMKRGVEAAFDADAKSAKENQLKYRSKTQALSDLMRTLYPDLQPDPEGSVSATGCEYNRKLTKLRNRLSCARNWYQFEQEFPGAILALIPCAAGDLSISIDHVEKLPSDVLRVFLDYLKEKRGVFLHKLSQALSKDLYDILTRRNVTHTYRLEQTDENALEDCLYDSDELLELCKTT</sequence>
<evidence type="ECO:0000256" key="1">
    <source>
        <dbReference type="SAM" id="MobiDB-lite"/>
    </source>
</evidence>
<keyword evidence="3" id="KW-1185">Reference proteome</keyword>
<organism evidence="2 3">
    <name type="scientific">Coleophoma crateriformis</name>
    <dbReference type="NCBI Taxonomy" id="565419"/>
    <lineage>
        <taxon>Eukaryota</taxon>
        <taxon>Fungi</taxon>
        <taxon>Dikarya</taxon>
        <taxon>Ascomycota</taxon>
        <taxon>Pezizomycotina</taxon>
        <taxon>Leotiomycetes</taxon>
        <taxon>Helotiales</taxon>
        <taxon>Dermateaceae</taxon>
        <taxon>Coleophoma</taxon>
    </lineage>
</organism>
<feature type="compositionally biased region" description="Low complexity" evidence="1">
    <location>
        <begin position="253"/>
        <end position="272"/>
    </location>
</feature>
<reference evidence="2 3" key="1">
    <citation type="journal article" date="2018" name="IMA Fungus">
        <title>IMA Genome-F 9: Draft genome sequence of Annulohypoxylon stygium, Aspergillus mulundensis, Berkeleyomyces basicola (syn. Thielaviopsis basicola), Ceratocystis smalleyi, two Cercospora beticola strains, Coleophoma cylindrospora, Fusarium fracticaudum, Phialophora cf. hyalina, and Morchella septimelata.</title>
        <authorList>
            <person name="Wingfield B.D."/>
            <person name="Bills G.F."/>
            <person name="Dong Y."/>
            <person name="Huang W."/>
            <person name="Nel W.J."/>
            <person name="Swalarsk-Parry B.S."/>
            <person name="Vaghefi N."/>
            <person name="Wilken P.M."/>
            <person name="An Z."/>
            <person name="de Beer Z.W."/>
            <person name="De Vos L."/>
            <person name="Chen L."/>
            <person name="Duong T.A."/>
            <person name="Gao Y."/>
            <person name="Hammerbacher A."/>
            <person name="Kikkert J.R."/>
            <person name="Li Y."/>
            <person name="Li H."/>
            <person name="Li K."/>
            <person name="Li Q."/>
            <person name="Liu X."/>
            <person name="Ma X."/>
            <person name="Naidoo K."/>
            <person name="Pethybridge S.J."/>
            <person name="Sun J."/>
            <person name="Steenkamp E.T."/>
            <person name="van der Nest M.A."/>
            <person name="van Wyk S."/>
            <person name="Wingfield M.J."/>
            <person name="Xiong C."/>
            <person name="Yue Q."/>
            <person name="Zhang X."/>
        </authorList>
    </citation>
    <scope>NUCLEOTIDE SEQUENCE [LARGE SCALE GENOMIC DNA]</scope>
    <source>
        <strain evidence="2 3">BP5796</strain>
    </source>
</reference>
<evidence type="ECO:0000313" key="3">
    <source>
        <dbReference type="Proteomes" id="UP000256328"/>
    </source>
</evidence>
<comment type="caution">
    <text evidence="2">The sequence shown here is derived from an EMBL/GenBank/DDBJ whole genome shotgun (WGS) entry which is preliminary data.</text>
</comment>
<feature type="region of interest" description="Disordered" evidence="1">
    <location>
        <begin position="77"/>
        <end position="96"/>
    </location>
</feature>
<proteinExistence type="predicted"/>
<feature type="compositionally biased region" description="Polar residues" evidence="1">
    <location>
        <begin position="312"/>
        <end position="335"/>
    </location>
</feature>
<protein>
    <submittedName>
        <fullName evidence="2">Uncharacterized protein</fullName>
    </submittedName>
</protein>
<gene>
    <name evidence="2" type="ORF">BP5796_05497</name>
</gene>
<feature type="compositionally biased region" description="Polar residues" evidence="1">
    <location>
        <begin position="81"/>
        <end position="95"/>
    </location>
</feature>
<name>A0A3D8S3D5_9HELO</name>
<feature type="compositionally biased region" description="Low complexity" evidence="1">
    <location>
        <begin position="279"/>
        <end position="289"/>
    </location>
</feature>
<accession>A0A3D8S3D5</accession>
<dbReference type="Proteomes" id="UP000256328">
    <property type="component" value="Unassembled WGS sequence"/>
</dbReference>
<feature type="region of interest" description="Disordered" evidence="1">
    <location>
        <begin position="249"/>
        <end position="345"/>
    </location>
</feature>
<dbReference type="AlphaFoldDB" id="A0A3D8S3D5"/>
<evidence type="ECO:0000313" key="2">
    <source>
        <dbReference type="EMBL" id="RDW80799.1"/>
    </source>
</evidence>